<proteinExistence type="predicted"/>
<dbReference type="Proteomes" id="UP000557717">
    <property type="component" value="Unassembled WGS sequence"/>
</dbReference>
<evidence type="ECO:0000313" key="2">
    <source>
        <dbReference type="EMBL" id="MBB5352359.1"/>
    </source>
</evidence>
<evidence type="ECO:0000313" key="3">
    <source>
        <dbReference type="Proteomes" id="UP000557717"/>
    </source>
</evidence>
<dbReference type="RefSeq" id="WP_184019332.1">
    <property type="nucleotide sequence ID" value="NZ_JACHFD010000012.1"/>
</dbReference>
<feature type="transmembrane region" description="Helical" evidence="1">
    <location>
        <begin position="7"/>
        <end position="30"/>
    </location>
</feature>
<sequence length="177" mass="19711">MTSYKNAITVFGFIVPALIVAVVLTVGFVARGHVQTSLQNKSKHFKGFNRNQQQVDQLEKQLSQKREASEYWNELLGRETASTITSHLRDISSKLPSKEFQITSQSTPQNRSGFGSASAQSSSQVNLGFRANFRSMQKAFLELETRMPQLQLQDLKISPSNQGGNLNIDASYTAWAP</sequence>
<name>A0A840VEV1_9BACT</name>
<evidence type="ECO:0000256" key="1">
    <source>
        <dbReference type="SAM" id="Phobius"/>
    </source>
</evidence>
<keyword evidence="1" id="KW-0472">Membrane</keyword>
<comment type="caution">
    <text evidence="2">The sequence shown here is derived from an EMBL/GenBank/DDBJ whole genome shotgun (WGS) entry which is preliminary data.</text>
</comment>
<keyword evidence="1" id="KW-1133">Transmembrane helix</keyword>
<keyword evidence="3" id="KW-1185">Reference proteome</keyword>
<dbReference type="AlphaFoldDB" id="A0A840VEV1"/>
<protein>
    <submittedName>
        <fullName evidence="2">Uncharacterized protein</fullName>
    </submittedName>
</protein>
<organism evidence="2 3">
    <name type="scientific">Haloferula luteola</name>
    <dbReference type="NCBI Taxonomy" id="595692"/>
    <lineage>
        <taxon>Bacteria</taxon>
        <taxon>Pseudomonadati</taxon>
        <taxon>Verrucomicrobiota</taxon>
        <taxon>Verrucomicrobiia</taxon>
        <taxon>Verrucomicrobiales</taxon>
        <taxon>Verrucomicrobiaceae</taxon>
        <taxon>Haloferula</taxon>
    </lineage>
</organism>
<gene>
    <name evidence="2" type="ORF">HNR46_002604</name>
</gene>
<dbReference type="EMBL" id="JACHFD010000012">
    <property type="protein sequence ID" value="MBB5352359.1"/>
    <property type="molecule type" value="Genomic_DNA"/>
</dbReference>
<keyword evidence="1" id="KW-0812">Transmembrane</keyword>
<accession>A0A840VEV1</accession>
<reference evidence="2 3" key="1">
    <citation type="submission" date="2020-08" db="EMBL/GenBank/DDBJ databases">
        <title>Genomic Encyclopedia of Type Strains, Phase IV (KMG-IV): sequencing the most valuable type-strain genomes for metagenomic binning, comparative biology and taxonomic classification.</title>
        <authorList>
            <person name="Goeker M."/>
        </authorList>
    </citation>
    <scope>NUCLEOTIDE SEQUENCE [LARGE SCALE GENOMIC DNA]</scope>
    <source>
        <strain evidence="2 3">YC6886</strain>
    </source>
</reference>